<feature type="domain" description="Polymerase/histidinol phosphatase N-terminal" evidence="1">
    <location>
        <begin position="3"/>
        <end position="79"/>
    </location>
</feature>
<dbReference type="EMBL" id="CP001857">
    <property type="protein sequence ID" value="ADB58499.1"/>
    <property type="molecule type" value="Genomic_DNA"/>
</dbReference>
<name>D2REF5_ARCPA</name>
<dbReference type="Gene3D" id="3.20.20.140">
    <property type="entry name" value="Metal-dependent hydrolases"/>
    <property type="match status" value="1"/>
</dbReference>
<dbReference type="InterPro" id="IPR050243">
    <property type="entry name" value="PHP_phosphatase"/>
</dbReference>
<dbReference type="OrthoDB" id="9968at2157"/>
<dbReference type="eggNOG" id="arCOG00304">
    <property type="taxonomic scope" value="Archaea"/>
</dbReference>
<dbReference type="GO" id="GO:0005829">
    <property type="term" value="C:cytosol"/>
    <property type="evidence" value="ECO:0007669"/>
    <property type="project" value="TreeGrafter"/>
</dbReference>
<dbReference type="SMART" id="SM00481">
    <property type="entry name" value="POLIIIAc"/>
    <property type="match status" value="1"/>
</dbReference>
<evidence type="ECO:0000313" key="2">
    <source>
        <dbReference type="EMBL" id="ADB58499.1"/>
    </source>
</evidence>
<dbReference type="RefSeq" id="WP_012940835.1">
    <property type="nucleotide sequence ID" value="NC_013741.1"/>
</dbReference>
<dbReference type="InterPro" id="IPR004013">
    <property type="entry name" value="PHP_dom"/>
</dbReference>
<dbReference type="PANTHER" id="PTHR36928:SF1">
    <property type="entry name" value="PHOSPHATASE YCDX-RELATED"/>
    <property type="match status" value="1"/>
</dbReference>
<gene>
    <name evidence="2" type="ordered locus">Arcpr_1451</name>
</gene>
<dbReference type="PANTHER" id="PTHR36928">
    <property type="entry name" value="PHOSPHATASE YCDX-RELATED"/>
    <property type="match status" value="1"/>
</dbReference>
<dbReference type="InterPro" id="IPR003141">
    <property type="entry name" value="Pol/His_phosphatase_N"/>
</dbReference>
<protein>
    <submittedName>
        <fullName evidence="2">PHP domain protein</fullName>
    </submittedName>
</protein>
<dbReference type="HOGENOM" id="CLU_061999_1_1_2"/>
<keyword evidence="3" id="KW-1185">Reference proteome</keyword>
<dbReference type="GO" id="GO:0008270">
    <property type="term" value="F:zinc ion binding"/>
    <property type="evidence" value="ECO:0007669"/>
    <property type="project" value="TreeGrafter"/>
</dbReference>
<dbReference type="AlphaFoldDB" id="D2REF5"/>
<dbReference type="InterPro" id="IPR016195">
    <property type="entry name" value="Pol/histidinol_Pase-like"/>
</dbReference>
<dbReference type="STRING" id="572546.Arcpr_1451"/>
<dbReference type="GeneID" id="8740140"/>
<dbReference type="KEGG" id="apo:Arcpr_1451"/>
<dbReference type="GO" id="GO:0042578">
    <property type="term" value="F:phosphoric ester hydrolase activity"/>
    <property type="evidence" value="ECO:0007669"/>
    <property type="project" value="TreeGrafter"/>
</dbReference>
<dbReference type="Proteomes" id="UP000001901">
    <property type="component" value="Chromosome"/>
</dbReference>
<accession>D2REF5</accession>
<dbReference type="SUPFAM" id="SSF89550">
    <property type="entry name" value="PHP domain-like"/>
    <property type="match status" value="1"/>
</dbReference>
<proteinExistence type="predicted"/>
<reference evidence="2 3" key="1">
    <citation type="journal article" date="2010" name="Stand. Genomic Sci.">
        <title>Complete genome sequence of Archaeoglobus profundus type strain (AV18).</title>
        <authorList>
            <person name="von Jan M."/>
            <person name="Lapidus A."/>
            <person name="Del Rio T.G."/>
            <person name="Copeland A."/>
            <person name="Tice H."/>
            <person name="Cheng J.F."/>
            <person name="Lucas S."/>
            <person name="Chen F."/>
            <person name="Nolan M."/>
            <person name="Goodwin L."/>
            <person name="Han C."/>
            <person name="Pitluck S."/>
            <person name="Liolios K."/>
            <person name="Ivanova N."/>
            <person name="Mavromatis K."/>
            <person name="Ovchinnikova G."/>
            <person name="Chertkov O."/>
            <person name="Pati A."/>
            <person name="Chen A."/>
            <person name="Palaniappan K."/>
            <person name="Land M."/>
            <person name="Hauser L."/>
            <person name="Chang Y.J."/>
            <person name="Jeffries C.D."/>
            <person name="Saunders E."/>
            <person name="Brettin T."/>
            <person name="Detter J.C."/>
            <person name="Chain P."/>
            <person name="Eichinger K."/>
            <person name="Huber H."/>
            <person name="Spring S."/>
            <person name="Rohde M."/>
            <person name="Goker M."/>
            <person name="Wirth R."/>
            <person name="Woyke T."/>
            <person name="Bristow J."/>
            <person name="Eisen J.A."/>
            <person name="Markowitz V."/>
            <person name="Hugenholtz P."/>
            <person name="Kyrpides N.C."/>
            <person name="Klenk H.P."/>
        </authorList>
    </citation>
    <scope>NUCLEOTIDE SEQUENCE [LARGE SCALE GENOMIC DNA]</scope>
    <source>
        <strain evidence="3">DSM 5631 / JCM 9629 / NBRC 100127 / Av18</strain>
    </source>
</reference>
<dbReference type="PaxDb" id="572546-Arcpr_1451"/>
<evidence type="ECO:0000313" key="3">
    <source>
        <dbReference type="Proteomes" id="UP000001901"/>
    </source>
</evidence>
<organism evidence="2 3">
    <name type="scientific">Archaeoglobus profundus (strain DSM 5631 / JCM 9629 / NBRC 100127 / Av18)</name>
    <dbReference type="NCBI Taxonomy" id="572546"/>
    <lineage>
        <taxon>Archaea</taxon>
        <taxon>Methanobacteriati</taxon>
        <taxon>Methanobacteriota</taxon>
        <taxon>Archaeoglobi</taxon>
        <taxon>Archaeoglobales</taxon>
        <taxon>Archaeoglobaceae</taxon>
        <taxon>Archaeoglobus</taxon>
    </lineage>
</organism>
<sequence>MKVDLHIHSIYSDGVATIDQIARRAKERGLKVIAIVDHSVEHRRGITEEKLKKRQMEIERAKDVYGIEILSGIECGILPDGEIALPNFEFDIVIASIHDIMRTEEYYYRIKECLKKNGDRIHVLGHLHSEMFNCGRDFTQDVEIIDLLLEYDVALEINSLHHAPLIDFLDMCSNKPMKYSIGSDAHSVERVGDVDWCFEMARRFLKRGKLILNNI</sequence>
<evidence type="ECO:0000259" key="1">
    <source>
        <dbReference type="SMART" id="SM00481"/>
    </source>
</evidence>
<dbReference type="Pfam" id="PF02811">
    <property type="entry name" value="PHP"/>
    <property type="match status" value="1"/>
</dbReference>